<organism evidence="2 3">
    <name type="scientific">Streptomyces wuyuanensis</name>
    <dbReference type="NCBI Taxonomy" id="1196353"/>
    <lineage>
        <taxon>Bacteria</taxon>
        <taxon>Bacillati</taxon>
        <taxon>Actinomycetota</taxon>
        <taxon>Actinomycetes</taxon>
        <taxon>Kitasatosporales</taxon>
        <taxon>Streptomycetaceae</taxon>
        <taxon>Streptomyces</taxon>
    </lineage>
</organism>
<dbReference type="AlphaFoldDB" id="A0A1G9WP27"/>
<dbReference type="STRING" id="1196353.SAMN05444921_11497"/>
<evidence type="ECO:0000256" key="1">
    <source>
        <dbReference type="SAM" id="MobiDB-lite"/>
    </source>
</evidence>
<keyword evidence="3" id="KW-1185">Reference proteome</keyword>
<feature type="compositionally biased region" description="Basic and acidic residues" evidence="1">
    <location>
        <begin position="70"/>
        <end position="82"/>
    </location>
</feature>
<evidence type="ECO:0000313" key="2">
    <source>
        <dbReference type="EMBL" id="SDM85805.1"/>
    </source>
</evidence>
<reference evidence="3" key="1">
    <citation type="submission" date="2016-10" db="EMBL/GenBank/DDBJ databases">
        <authorList>
            <person name="Varghese N."/>
            <person name="Submissions S."/>
        </authorList>
    </citation>
    <scope>NUCLEOTIDE SEQUENCE [LARGE SCALE GENOMIC DNA]</scope>
    <source>
        <strain evidence="3">CGMCC 4.7042</strain>
    </source>
</reference>
<gene>
    <name evidence="2" type="ORF">SAMN05444921_11497</name>
</gene>
<dbReference type="GeneID" id="40831512"/>
<evidence type="ECO:0000313" key="3">
    <source>
        <dbReference type="Proteomes" id="UP000199063"/>
    </source>
</evidence>
<dbReference type="RefSeq" id="WP_093657154.1">
    <property type="nucleotide sequence ID" value="NZ_FNHI01000014.1"/>
</dbReference>
<protein>
    <submittedName>
        <fullName evidence="2">Uncharacterized protein</fullName>
    </submittedName>
</protein>
<feature type="region of interest" description="Disordered" evidence="1">
    <location>
        <begin position="47"/>
        <end position="82"/>
    </location>
</feature>
<proteinExistence type="predicted"/>
<name>A0A1G9WP27_9ACTN</name>
<sequence>MANATVGKGAAVHLVKADGELACGKSGDQHDASDRDVTCKSCMKLTADLPPVEPTPESKPAKKARKPKKAKADEPRATEPRTTKVFAATKHTETAVSIHGVRWAAVVRATGALTASVNCAEYGLMDAADKWMALCIDHGEQEFHSTHRDAWTARRRPQDWCDGCAAIVAGGTA</sequence>
<dbReference type="EMBL" id="FNHI01000014">
    <property type="protein sequence ID" value="SDM85805.1"/>
    <property type="molecule type" value="Genomic_DNA"/>
</dbReference>
<dbReference type="Proteomes" id="UP000199063">
    <property type="component" value="Unassembled WGS sequence"/>
</dbReference>
<dbReference type="OrthoDB" id="10004466at2"/>
<accession>A0A1G9WP27</accession>